<dbReference type="Pfam" id="PF17820">
    <property type="entry name" value="PDZ_6"/>
    <property type="match status" value="1"/>
</dbReference>
<sequence>MLAYAFSALARRGWFTPVLAGGLLATIGLPAAALAAPAPVPYFSEPAISPNRTELAFVSGGDIWTSPVSGGEARLLVAHLATESRPLYSPDGRSLAFVSTRTGNGDVYVLALETGELRRVTFDDAPDQLDSWSADGKWLYFSSTSRDIAGMNDIYRVPATGGTPTAVSADRYANEFFAAPSPDGKTLAFSARGIASNQWWRHGHSHLDESEITLRRVGANGVPTYEAITAAGSKALWPMWGQGGQRLFYVSDQNGQENIWVLGLNGDKAPARAVTSFKDGRVLWPSISYDGKLIAFERNFKLWTLDTDNGQVREIAVQRRGAPAGPATERLRFTDRLQELALSPDGTKMAFVVHGEVFAASAADGGEATRISQTPTAESDIAWSPDSRRLVYVSERDGPSHVYSYAFATGLETRLTNSPLNDAAPTFSPDGKQLAFERDAAELRVLDVAQQQEKVLAKGVFGRAPIRARRSFVWSPDGRWVAFTPRGARGFTNVNVVPAASGTARAVSFVANTNTNSVSWSPDGKFLLFDTGQRTEDAQLARIDLLPRTPRFREDQFRDLFKEQPAPSPTTLDKNTAPPVKPAATARPAVLPGGPTDSLGTRSAQNGKSAPAGTAPAKAGKPPVNIVFEDIRRRLSLLPVGVNVGPHSISPDGKWLLLTAYSANQSNLYVYPLDELSKEPAVVRQLTSTVGAKRDAQFSRDSKEIYYLDQGVIKVVPVEVGKGAAHSVAVSAEMDVDFEKEKVAVFEQSWSLLRDFFNDPTYNGVNWAAQHDIYAPLIAGARTVDEARRLINLMIGELNASHSGLNPALAAGTVVPAATGRLGLRFDAPEYEQNGRLRVSTVLPLSAAALAGIRPGDVVRAVDGQALTPTTNLDELLQYKVGRRVTLRIASGQANPTAATGKRKSKTKTVATPSAAAERDVVVRPLSRDTEKGLDYQQWVEERRAYVAKASGGRLGYVHMFDMSAGALSQLHLDLDAENMGREGVVVDVRNNNGGFVNVYAIDVLARRSYLTFANRSQPTFQPIRSYLGQRSLELPTVLVTNQHSLSDAEDFSEGYRAEKLGKIVGEPTGGWIIFTANVSLLDGSSLRLPFVTIRSARDGKVMEMNPRPVDVAVTRPIGESYTGRDVQLDTAVQELLGQLKNPTSGASGGK</sequence>
<evidence type="ECO:0000256" key="3">
    <source>
        <dbReference type="ARBA" id="ARBA00022490"/>
    </source>
</evidence>
<evidence type="ECO:0000256" key="7">
    <source>
        <dbReference type="PIRNR" id="PIRNR036421"/>
    </source>
</evidence>
<dbReference type="CDD" id="cd07562">
    <property type="entry name" value="Peptidase_S41_TRI"/>
    <property type="match status" value="1"/>
</dbReference>
<dbReference type="Gene3D" id="2.30.42.10">
    <property type="match status" value="1"/>
</dbReference>
<dbReference type="SUPFAM" id="SSF50156">
    <property type="entry name" value="PDZ domain-like"/>
    <property type="match status" value="1"/>
</dbReference>
<dbReference type="GO" id="GO:0006508">
    <property type="term" value="P:proteolysis"/>
    <property type="evidence" value="ECO:0007669"/>
    <property type="project" value="UniProtKB-UniRule"/>
</dbReference>
<keyword evidence="13" id="KW-1185">Reference proteome</keyword>
<organism evidence="12 13">
    <name type="scientific">Hymenobacter sedentarius</name>
    <dbReference type="NCBI Taxonomy" id="1411621"/>
    <lineage>
        <taxon>Bacteria</taxon>
        <taxon>Pseudomonadati</taxon>
        <taxon>Bacteroidota</taxon>
        <taxon>Cytophagia</taxon>
        <taxon>Cytophagales</taxon>
        <taxon>Hymenobacteraceae</taxon>
        <taxon>Hymenobacter</taxon>
    </lineage>
</organism>
<dbReference type="Gene3D" id="3.90.226.10">
    <property type="entry name" value="2-enoyl-CoA Hydratase, Chain A, domain 1"/>
    <property type="match status" value="1"/>
</dbReference>
<dbReference type="Gene3D" id="2.120.10.30">
    <property type="entry name" value="TolB, C-terminal domain"/>
    <property type="match status" value="2"/>
</dbReference>
<dbReference type="InterPro" id="IPR036034">
    <property type="entry name" value="PDZ_sf"/>
</dbReference>
<evidence type="ECO:0000313" key="13">
    <source>
        <dbReference type="Proteomes" id="UP000059542"/>
    </source>
</evidence>
<dbReference type="InterPro" id="IPR028204">
    <property type="entry name" value="Tricorn_C1"/>
</dbReference>
<evidence type="ECO:0000256" key="2">
    <source>
        <dbReference type="ARBA" id="ARBA00008524"/>
    </source>
</evidence>
<comment type="subcellular location">
    <subcellularLocation>
        <location evidence="1 7">Cytoplasm</location>
    </subcellularLocation>
</comment>
<dbReference type="InterPro" id="IPR011042">
    <property type="entry name" value="6-blade_b-propeller_TolB-like"/>
</dbReference>
<dbReference type="SMART" id="SM00228">
    <property type="entry name" value="PDZ"/>
    <property type="match status" value="1"/>
</dbReference>
<dbReference type="Pfam" id="PF14684">
    <property type="entry name" value="Tricorn_C1"/>
    <property type="match status" value="1"/>
</dbReference>
<evidence type="ECO:0000256" key="10">
    <source>
        <dbReference type="SAM" id="MobiDB-lite"/>
    </source>
</evidence>
<feature type="site" description="Transition state stabilizer; via amide nitrogen" evidence="9">
    <location>
        <position position="1048"/>
    </location>
</feature>
<accession>A0A0U3K236</accession>
<dbReference type="Pfam" id="PF26549">
    <property type="entry name" value="Tricorn_N"/>
    <property type="match status" value="1"/>
</dbReference>
<proteinExistence type="inferred from homology"/>
<feature type="active site" description="Nucleophile" evidence="8">
    <location>
        <position position="1047"/>
    </location>
</feature>
<evidence type="ECO:0000256" key="6">
    <source>
        <dbReference type="ARBA" id="ARBA00022825"/>
    </source>
</evidence>
<dbReference type="GO" id="GO:0008236">
    <property type="term" value="F:serine-type peptidase activity"/>
    <property type="evidence" value="ECO:0007669"/>
    <property type="project" value="UniProtKB-UniRule"/>
</dbReference>
<dbReference type="Pfam" id="PF03572">
    <property type="entry name" value="Peptidase_S41"/>
    <property type="match status" value="1"/>
</dbReference>
<evidence type="ECO:0000256" key="9">
    <source>
        <dbReference type="PIRSR" id="PIRSR036421-3"/>
    </source>
</evidence>
<dbReference type="SMART" id="SM00245">
    <property type="entry name" value="TSPc"/>
    <property type="match status" value="1"/>
</dbReference>
<evidence type="ECO:0000259" key="11">
    <source>
        <dbReference type="PROSITE" id="PS50106"/>
    </source>
</evidence>
<evidence type="ECO:0000313" key="12">
    <source>
        <dbReference type="EMBL" id="ALW86639.1"/>
    </source>
</evidence>
<dbReference type="OrthoDB" id="9815657at2"/>
<dbReference type="InterPro" id="IPR029045">
    <property type="entry name" value="ClpP/crotonase-like_dom_sf"/>
</dbReference>
<name>A0A0U3K236_9BACT</name>
<keyword evidence="5 7" id="KW-0378">Hydrolase</keyword>
<feature type="region of interest" description="Disordered" evidence="10">
    <location>
        <begin position="562"/>
        <end position="621"/>
    </location>
</feature>
<keyword evidence="6 7" id="KW-0720">Serine protease</keyword>
<dbReference type="EMBL" id="CP013909">
    <property type="protein sequence ID" value="ALW86639.1"/>
    <property type="molecule type" value="Genomic_DNA"/>
</dbReference>
<comment type="function">
    <text evidence="7">Degrades oligopeptides.</text>
</comment>
<dbReference type="Proteomes" id="UP000059542">
    <property type="component" value="Chromosome"/>
</dbReference>
<feature type="compositionally biased region" description="Low complexity" evidence="10">
    <location>
        <begin position="607"/>
        <end position="621"/>
    </location>
</feature>
<dbReference type="KEGG" id="hyg:AUC43_17070"/>
<dbReference type="GO" id="GO:0005737">
    <property type="term" value="C:cytoplasm"/>
    <property type="evidence" value="ECO:0007669"/>
    <property type="project" value="UniProtKB-SubCell"/>
</dbReference>
<dbReference type="InterPro" id="IPR041489">
    <property type="entry name" value="PDZ_6"/>
</dbReference>
<evidence type="ECO:0000256" key="5">
    <source>
        <dbReference type="ARBA" id="ARBA00022801"/>
    </source>
</evidence>
<dbReference type="AlphaFoldDB" id="A0A0U3K236"/>
<reference evidence="12 13" key="1">
    <citation type="submission" date="2015-12" db="EMBL/GenBank/DDBJ databases">
        <authorList>
            <person name="Shamseldin A."/>
            <person name="Moawad H."/>
            <person name="Abd El-Rahim W.M."/>
            <person name="Sadowsky M.J."/>
        </authorList>
    </citation>
    <scope>NUCLEOTIDE SEQUENCE [LARGE SCALE GENOMIC DNA]</scope>
    <source>
        <strain evidence="12 13">DG5B</strain>
    </source>
</reference>
<feature type="domain" description="PDZ" evidence="11">
    <location>
        <begin position="811"/>
        <end position="867"/>
    </location>
</feature>
<protein>
    <recommendedName>
        <fullName evidence="7">Tricorn protease homolog</fullName>
        <ecNumber evidence="7">3.4.21.-</ecNumber>
    </recommendedName>
</protein>
<dbReference type="EC" id="3.4.21.-" evidence="7"/>
<dbReference type="STRING" id="1411621.AUC43_17070"/>
<dbReference type="PROSITE" id="PS50106">
    <property type="entry name" value="PDZ"/>
    <property type="match status" value="1"/>
</dbReference>
<evidence type="ECO:0000256" key="8">
    <source>
        <dbReference type="PIRSR" id="PIRSR036421-1"/>
    </source>
</evidence>
<dbReference type="PANTHER" id="PTHR43253:SF1">
    <property type="entry name" value="TRICORN PROTEASE HOMOLOG 2-RELATED"/>
    <property type="match status" value="1"/>
</dbReference>
<keyword evidence="4 7" id="KW-0645">Protease</keyword>
<comment type="similarity">
    <text evidence="2 7">Belongs to the peptidase S41B family.</text>
</comment>
<evidence type="ECO:0000256" key="4">
    <source>
        <dbReference type="ARBA" id="ARBA00022670"/>
    </source>
</evidence>
<feature type="active site" description="Charge relay system" evidence="8">
    <location>
        <position position="1104"/>
    </location>
</feature>
<keyword evidence="3 7" id="KW-0963">Cytoplasm</keyword>
<dbReference type="InterPro" id="IPR005151">
    <property type="entry name" value="Tail-specific_protease"/>
</dbReference>
<dbReference type="Gene3D" id="3.30.750.44">
    <property type="match status" value="1"/>
</dbReference>
<dbReference type="Gene3D" id="2.120.10.60">
    <property type="entry name" value="Tricorn protease N-terminal domain"/>
    <property type="match status" value="2"/>
</dbReference>
<evidence type="ECO:0000256" key="1">
    <source>
        <dbReference type="ARBA" id="ARBA00004496"/>
    </source>
</evidence>
<dbReference type="SUPFAM" id="SSF69304">
    <property type="entry name" value="Tricorn protease N-terminal domain"/>
    <property type="match status" value="1"/>
</dbReference>
<dbReference type="PANTHER" id="PTHR43253">
    <property type="entry name" value="TRICORN PROTEASE HOMOLOG 2-RELATED"/>
    <property type="match status" value="1"/>
</dbReference>
<dbReference type="InterPro" id="IPR012393">
    <property type="entry name" value="Tricorn_protease"/>
</dbReference>
<dbReference type="SUPFAM" id="SSF82171">
    <property type="entry name" value="DPP6 N-terminal domain-like"/>
    <property type="match status" value="1"/>
</dbReference>
<dbReference type="InterPro" id="IPR001478">
    <property type="entry name" value="PDZ"/>
</dbReference>
<gene>
    <name evidence="12" type="ORF">AUC43_17070</name>
</gene>
<dbReference type="SUPFAM" id="SSF52096">
    <property type="entry name" value="ClpP/crotonase"/>
    <property type="match status" value="1"/>
</dbReference>
<feature type="active site" description="Charge relay system" evidence="8">
    <location>
        <position position="802"/>
    </location>
</feature>
<dbReference type="Pfam" id="PF26550">
    <property type="entry name" value="Tricorn_2nd"/>
    <property type="match status" value="1"/>
</dbReference>
<dbReference type="PIRSF" id="PIRSF036421">
    <property type="entry name" value="Tricorn_protease"/>
    <property type="match status" value="1"/>
</dbReference>